<reference evidence="5 6" key="1">
    <citation type="submission" date="2014-12" db="EMBL/GenBank/DDBJ databases">
        <title>Draft genome sequences of 29 type strains of Enterococci.</title>
        <authorList>
            <person name="Zhong Z."/>
            <person name="Sun Z."/>
            <person name="Liu W."/>
            <person name="Zhang W."/>
            <person name="Zhang H."/>
        </authorList>
    </citation>
    <scope>NUCLEOTIDE SEQUENCE [LARGE SCALE GENOMIC DNA]</scope>
    <source>
        <strain evidence="5 6">DSM 22802</strain>
    </source>
</reference>
<keyword evidence="6" id="KW-1185">Reference proteome</keyword>
<keyword evidence="2" id="KW-0472">Membrane</keyword>
<dbReference type="STRING" id="319970.RV00_GL000807"/>
<keyword evidence="2" id="KW-0812">Transmembrane</keyword>
<feature type="domain" description="Gram-positive pilin subunit D1 N-terminal" evidence="3">
    <location>
        <begin position="22"/>
        <end position="174"/>
    </location>
</feature>
<dbReference type="Gene3D" id="2.60.40.740">
    <property type="match status" value="1"/>
</dbReference>
<name>A0A1L8SR83_9ENTE</name>
<evidence type="ECO:0000259" key="4">
    <source>
        <dbReference type="Pfam" id="PF17802"/>
    </source>
</evidence>
<dbReference type="Proteomes" id="UP000183700">
    <property type="component" value="Unassembled WGS sequence"/>
</dbReference>
<feature type="compositionally biased region" description="Polar residues" evidence="1">
    <location>
        <begin position="425"/>
        <end position="456"/>
    </location>
</feature>
<evidence type="ECO:0000256" key="2">
    <source>
        <dbReference type="SAM" id="Phobius"/>
    </source>
</evidence>
<gene>
    <name evidence="5" type="ORF">RV00_GL000807</name>
</gene>
<dbReference type="InterPro" id="IPR013783">
    <property type="entry name" value="Ig-like_fold"/>
</dbReference>
<keyword evidence="2" id="KW-1133">Transmembrane helix</keyword>
<evidence type="ECO:0000256" key="1">
    <source>
        <dbReference type="SAM" id="MobiDB-lite"/>
    </source>
</evidence>
<dbReference type="Gene3D" id="2.60.40.10">
    <property type="entry name" value="Immunoglobulins"/>
    <property type="match status" value="2"/>
</dbReference>
<accession>A0A1L8SR83</accession>
<evidence type="ECO:0000313" key="6">
    <source>
        <dbReference type="Proteomes" id="UP000183700"/>
    </source>
</evidence>
<dbReference type="SUPFAM" id="SSF49478">
    <property type="entry name" value="Cna protein B-type domain"/>
    <property type="match status" value="1"/>
</dbReference>
<feature type="region of interest" description="Disordered" evidence="1">
    <location>
        <begin position="423"/>
        <end position="456"/>
    </location>
</feature>
<sequence>MLLTIILPLLWVKPDQVQAETETVAVTLHKLVFPENGMPQESENTGEERLKEYPGLNGVTFDVYDVTKDFYQALAESQTKDLKEIQRQLQGMDLSKRQFVAQHTTATVNGEDGIAKFDLSKLTGDGENAVYLFRESAAPSDVKSKAADMVLALPLVDEKGAALTEPIHLYPKNEIVQQPFEKRIVDTKDSYQLGDQINYHLTTKLPSSLSMYNKYLISDHADNSLLLDPQSIKVEIGGNIFSGYQLQATQNSFKLNFDLEQLKPHAGKTVSVKYTMTLDSQERVDVDIINTAELETNFDKITRKKTVKTGGKKFVKVDVAKRDATLAGAEFLVKNQQDEYLQMSGKTYHWTKDKGNGALVKLISSNEGVFEIKGLRYGKYRLEEIKAPLGYVLSKSDISFEVSENSYTFSDGILPVVNQRDTVETKGSGQRTGSQRVNTALPQTKQPSASSSTRSQLPKTNMLKNLSMIIAGCLILILIVSIIVTRRKKLKG</sequence>
<proteinExistence type="predicted"/>
<dbReference type="NCBIfam" id="TIGR01167">
    <property type="entry name" value="LPXTG_anchor"/>
    <property type="match status" value="1"/>
</dbReference>
<dbReference type="NCBIfam" id="TIGR04226">
    <property type="entry name" value="RrgB_K2N_iso_D2"/>
    <property type="match status" value="1"/>
</dbReference>
<evidence type="ECO:0000313" key="5">
    <source>
        <dbReference type="EMBL" id="OJG34587.1"/>
    </source>
</evidence>
<dbReference type="NCBIfam" id="NF033902">
    <property type="entry name" value="iso_D2_wall_anc"/>
    <property type="match status" value="1"/>
</dbReference>
<dbReference type="InterPro" id="IPR041033">
    <property type="entry name" value="SpaA_PFL_dom_1"/>
</dbReference>
<dbReference type="InterPro" id="IPR048052">
    <property type="entry name" value="FM1-like"/>
</dbReference>
<dbReference type="AlphaFoldDB" id="A0A1L8SR83"/>
<comment type="caution">
    <text evidence="5">The sequence shown here is derived from an EMBL/GenBank/DDBJ whole genome shotgun (WGS) entry which is preliminary data.</text>
</comment>
<feature type="domain" description="SpaA-like prealbumin fold" evidence="4">
    <location>
        <begin position="314"/>
        <end position="408"/>
    </location>
</feature>
<feature type="transmembrane region" description="Helical" evidence="2">
    <location>
        <begin position="466"/>
        <end position="485"/>
    </location>
</feature>
<evidence type="ECO:0000259" key="3">
    <source>
        <dbReference type="Pfam" id="PF16555"/>
    </source>
</evidence>
<dbReference type="Pfam" id="PF16555">
    <property type="entry name" value="GramPos_pilinD1"/>
    <property type="match status" value="1"/>
</dbReference>
<dbReference type="Pfam" id="PF17802">
    <property type="entry name" value="SpaA"/>
    <property type="match status" value="1"/>
</dbReference>
<dbReference type="InterPro" id="IPR032364">
    <property type="entry name" value="GramPos_pilinD1_N"/>
</dbReference>
<organism evidence="5 6">
    <name type="scientific">Enterococcus devriesei</name>
    <dbReference type="NCBI Taxonomy" id="319970"/>
    <lineage>
        <taxon>Bacteria</taxon>
        <taxon>Bacillati</taxon>
        <taxon>Bacillota</taxon>
        <taxon>Bacilli</taxon>
        <taxon>Lactobacillales</taxon>
        <taxon>Enterococcaceae</taxon>
        <taxon>Enterococcus</taxon>
    </lineage>
</organism>
<dbReference type="EMBL" id="JXKM01000013">
    <property type="protein sequence ID" value="OJG34587.1"/>
    <property type="molecule type" value="Genomic_DNA"/>
</dbReference>
<protein>
    <submittedName>
        <fullName evidence="5">Fimbrial isopeptide formation D2 domain-containing protein</fullName>
    </submittedName>
</protein>
<dbReference type="InterPro" id="IPR026466">
    <property type="entry name" value="Fim_isopep_form_D2_dom"/>
</dbReference>